<evidence type="ECO:0000313" key="3">
    <source>
        <dbReference type="Proteomes" id="UP000232688"/>
    </source>
</evidence>
<dbReference type="VEuPathDB" id="FungiDB:RhiirFUN_015034"/>
<sequence length="385" mass="43776">MEGELSTTKIETSQSSQHEFKEIEAEVVHEKVDDSPIKIETSQSSQHEFKEIEAEVVHEKVDDSPIKIETSQSSQHEFKEIEAEVVHEKVDDSPIKIETSQSSQHEFKEIEAEVVHEKVDDSPIKIETSQSSQHEFKEIEAEVVHEKVDDSPIKIETSPSQHEFEEIEAEVIHENKCLSLIPYDGSLFFNSYEKSLFFNLAEKQGDNMAEPKKDEMEDVNIDYPRTSENEITISVHKELEARVAMLKALPSPERKRILGLTPRKISEASIKQTSSSSVNRFAKTHEKAFSQMPSIMTHYAAQKTKKAEEIQDEINRKRKDLGGMQPLIKKRKLANSTAKEVAKSSVRLGVTQHVLKKKTKEGVAKKPKPSLLPRRVSGIQKKMSK</sequence>
<reference evidence="2 3" key="1">
    <citation type="submission" date="2017-10" db="EMBL/GenBank/DDBJ databases">
        <title>Extensive intraspecific genome diversity in a model arbuscular mycorrhizal fungus.</title>
        <authorList>
            <person name="Chen E.C.H."/>
            <person name="Morin E."/>
            <person name="Baudet D."/>
            <person name="Noel J."/>
            <person name="Ndikumana S."/>
            <person name="Charron P."/>
            <person name="St-Onge C."/>
            <person name="Giorgi J."/>
            <person name="Grigoriev I.V."/>
            <person name="Roux C."/>
            <person name="Martin F.M."/>
            <person name="Corradi N."/>
        </authorList>
    </citation>
    <scope>NUCLEOTIDE SEQUENCE [LARGE SCALE GENOMIC DNA]</scope>
    <source>
        <strain evidence="2 3">A1</strain>
    </source>
</reference>
<dbReference type="AlphaFoldDB" id="A0A2N0RFK8"/>
<comment type="caution">
    <text evidence="2">The sequence shown here is derived from an EMBL/GenBank/DDBJ whole genome shotgun (WGS) entry which is preliminary data.</text>
</comment>
<reference evidence="2 3" key="2">
    <citation type="submission" date="2017-10" db="EMBL/GenBank/DDBJ databases">
        <title>Genome analyses suggest a sexual origin of heterokaryosis in a supposedly ancient asexual fungus.</title>
        <authorList>
            <person name="Corradi N."/>
            <person name="Sedzielewska K."/>
            <person name="Noel J."/>
            <person name="Charron P."/>
            <person name="Farinelli L."/>
            <person name="Marton T."/>
            <person name="Kruger M."/>
            <person name="Pelin A."/>
            <person name="Brachmann A."/>
            <person name="Corradi N."/>
        </authorList>
    </citation>
    <scope>NUCLEOTIDE SEQUENCE [LARGE SCALE GENOMIC DNA]</scope>
    <source>
        <strain evidence="2 3">A1</strain>
    </source>
</reference>
<evidence type="ECO:0000256" key="1">
    <source>
        <dbReference type="SAM" id="MobiDB-lite"/>
    </source>
</evidence>
<dbReference type="VEuPathDB" id="FungiDB:FUN_018596"/>
<dbReference type="VEuPathDB" id="FungiDB:RhiirA1_522899"/>
<accession>A0A2N0RFK8</accession>
<proteinExistence type="predicted"/>
<dbReference type="Proteomes" id="UP000232688">
    <property type="component" value="Unassembled WGS sequence"/>
</dbReference>
<evidence type="ECO:0000313" key="2">
    <source>
        <dbReference type="EMBL" id="PKC62089.1"/>
    </source>
</evidence>
<dbReference type="EMBL" id="LLXH01000900">
    <property type="protein sequence ID" value="PKC62089.1"/>
    <property type="molecule type" value="Genomic_DNA"/>
</dbReference>
<name>A0A2N0RFK8_9GLOM</name>
<protein>
    <submittedName>
        <fullName evidence="2">Uncharacterized protein</fullName>
    </submittedName>
</protein>
<gene>
    <name evidence="2" type="ORF">RhiirA1_522899</name>
</gene>
<organism evidence="2 3">
    <name type="scientific">Rhizophagus irregularis</name>
    <dbReference type="NCBI Taxonomy" id="588596"/>
    <lineage>
        <taxon>Eukaryota</taxon>
        <taxon>Fungi</taxon>
        <taxon>Fungi incertae sedis</taxon>
        <taxon>Mucoromycota</taxon>
        <taxon>Glomeromycotina</taxon>
        <taxon>Glomeromycetes</taxon>
        <taxon>Glomerales</taxon>
        <taxon>Glomeraceae</taxon>
        <taxon>Rhizophagus</taxon>
    </lineage>
</organism>
<feature type="region of interest" description="Disordered" evidence="1">
    <location>
        <begin position="357"/>
        <end position="385"/>
    </location>
</feature>